<comment type="caution">
    <text evidence="3">The sequence shown here is derived from an EMBL/GenBank/DDBJ whole genome shotgun (WGS) entry which is preliminary data.</text>
</comment>
<feature type="region of interest" description="Disordered" evidence="1">
    <location>
        <begin position="206"/>
        <end position="227"/>
    </location>
</feature>
<evidence type="ECO:0000256" key="1">
    <source>
        <dbReference type="SAM" id="MobiDB-lite"/>
    </source>
</evidence>
<sequence length="227" mass="24561">MSTTLVLVAFFATLVLFELGLLVFVTVTCAASLLSVILLVLLQMRLNHVARLKQENARIAAKEKVKKDSAHALLLAYQLQTMAKRRGDNRTESPVPRPPAHADTDIYVQRLPPPPKTSNHEAPLASLSANNELNTESVMKSISVEFSDPDASSDSNESPDTCGADVDERTMMSTAVTEYSATMIPPLQPSETGDAMPDSIVVEEFEAEEESDGFWAGETEPTVSGPA</sequence>
<keyword evidence="2" id="KW-0812">Transmembrane</keyword>
<name>A0A8J6E4F5_9EUKA</name>
<evidence type="ECO:0000313" key="4">
    <source>
        <dbReference type="Proteomes" id="UP000717585"/>
    </source>
</evidence>
<keyword evidence="2" id="KW-1133">Transmembrane helix</keyword>
<accession>A0A8J6E4F5</accession>
<dbReference type="EMBL" id="JAHDYR010000005">
    <property type="protein sequence ID" value="KAG9396881.1"/>
    <property type="molecule type" value="Genomic_DNA"/>
</dbReference>
<feature type="region of interest" description="Disordered" evidence="1">
    <location>
        <begin position="146"/>
        <end position="165"/>
    </location>
</feature>
<dbReference type="AlphaFoldDB" id="A0A8J6E4F5"/>
<reference evidence="3" key="1">
    <citation type="submission" date="2021-05" db="EMBL/GenBank/DDBJ databases">
        <title>A free-living protist that lacks canonical eukaryotic 1 DNA replication and segregation systems.</title>
        <authorList>
            <person name="Salas-Leiva D.E."/>
            <person name="Tromer E.C."/>
            <person name="Curtis B.A."/>
            <person name="Jerlstrom-Hultqvist J."/>
            <person name="Kolisko M."/>
            <person name="Yi Z."/>
            <person name="Salas-Leiva J.S."/>
            <person name="Gallot-Lavallee L."/>
            <person name="Kops G.J.P.L."/>
            <person name="Archibald J.M."/>
            <person name="Simpson A.G.B."/>
            <person name="Roger A.J."/>
        </authorList>
    </citation>
    <scope>NUCLEOTIDE SEQUENCE</scope>
    <source>
        <strain evidence="3">BICM</strain>
    </source>
</reference>
<dbReference type="Proteomes" id="UP000717585">
    <property type="component" value="Unassembled WGS sequence"/>
</dbReference>
<evidence type="ECO:0000313" key="3">
    <source>
        <dbReference type="EMBL" id="KAG9396881.1"/>
    </source>
</evidence>
<protein>
    <submittedName>
        <fullName evidence="3">Uncharacterized protein</fullName>
    </submittedName>
</protein>
<keyword evidence="2" id="KW-0472">Membrane</keyword>
<feature type="compositionally biased region" description="Polar residues" evidence="1">
    <location>
        <begin position="150"/>
        <end position="159"/>
    </location>
</feature>
<keyword evidence="4" id="KW-1185">Reference proteome</keyword>
<feature type="region of interest" description="Disordered" evidence="1">
    <location>
        <begin position="84"/>
        <end position="122"/>
    </location>
</feature>
<feature type="transmembrane region" description="Helical" evidence="2">
    <location>
        <begin position="20"/>
        <end position="42"/>
    </location>
</feature>
<gene>
    <name evidence="3" type="ORF">J8273_1928</name>
</gene>
<evidence type="ECO:0000256" key="2">
    <source>
        <dbReference type="SAM" id="Phobius"/>
    </source>
</evidence>
<proteinExistence type="predicted"/>
<organism evidence="3 4">
    <name type="scientific">Carpediemonas membranifera</name>
    <dbReference type="NCBI Taxonomy" id="201153"/>
    <lineage>
        <taxon>Eukaryota</taxon>
        <taxon>Metamonada</taxon>
        <taxon>Carpediemonas-like organisms</taxon>
        <taxon>Carpediemonas</taxon>
    </lineage>
</organism>